<feature type="domain" description="HTH cro/C1-type" evidence="3">
    <location>
        <begin position="92"/>
        <end position="146"/>
    </location>
</feature>
<dbReference type="CDD" id="cd00093">
    <property type="entry name" value="HTH_XRE"/>
    <property type="match status" value="1"/>
</dbReference>
<dbReference type="Pfam" id="PF07883">
    <property type="entry name" value="Cupin_2"/>
    <property type="match status" value="1"/>
</dbReference>
<dbReference type="PANTHER" id="PTHR46797">
    <property type="entry name" value="HTH-TYPE TRANSCRIPTIONAL REGULATOR"/>
    <property type="match status" value="1"/>
</dbReference>
<organism evidence="4 5">
    <name type="scientific">Cupriavidus pampae</name>
    <dbReference type="NCBI Taxonomy" id="659251"/>
    <lineage>
        <taxon>Bacteria</taxon>
        <taxon>Pseudomonadati</taxon>
        <taxon>Pseudomonadota</taxon>
        <taxon>Betaproteobacteria</taxon>
        <taxon>Burkholderiales</taxon>
        <taxon>Burkholderiaceae</taxon>
        <taxon>Cupriavidus</taxon>
    </lineage>
</organism>
<dbReference type="Proteomes" id="UP000706525">
    <property type="component" value="Unassembled WGS sequence"/>
</dbReference>
<dbReference type="Gene3D" id="2.60.120.10">
    <property type="entry name" value="Jelly Rolls"/>
    <property type="match status" value="1"/>
</dbReference>
<comment type="caution">
    <text evidence="4">The sequence shown here is derived from an EMBL/GenBank/DDBJ whole genome shotgun (WGS) entry which is preliminary data.</text>
</comment>
<name>A0ABN7YHU5_9BURK</name>
<evidence type="ECO:0000256" key="1">
    <source>
        <dbReference type="ARBA" id="ARBA00023125"/>
    </source>
</evidence>
<dbReference type="CDD" id="cd02209">
    <property type="entry name" value="cupin_XRE_C"/>
    <property type="match status" value="1"/>
</dbReference>
<evidence type="ECO:0000313" key="4">
    <source>
        <dbReference type="EMBL" id="CAG9173038.1"/>
    </source>
</evidence>
<feature type="region of interest" description="Disordered" evidence="2">
    <location>
        <begin position="16"/>
        <end position="88"/>
    </location>
</feature>
<reference evidence="4 5" key="1">
    <citation type="submission" date="2021-08" db="EMBL/GenBank/DDBJ databases">
        <authorList>
            <person name="Peeters C."/>
        </authorList>
    </citation>
    <scope>NUCLEOTIDE SEQUENCE [LARGE SCALE GENOMIC DNA]</scope>
    <source>
        <strain evidence="4 5">LMG 32289</strain>
    </source>
</reference>
<feature type="compositionally biased region" description="Low complexity" evidence="2">
    <location>
        <begin position="39"/>
        <end position="56"/>
    </location>
</feature>
<dbReference type="PROSITE" id="PS50943">
    <property type="entry name" value="HTH_CROC1"/>
    <property type="match status" value="1"/>
</dbReference>
<dbReference type="InterPro" id="IPR013096">
    <property type="entry name" value="Cupin_2"/>
</dbReference>
<dbReference type="Gene3D" id="1.10.260.40">
    <property type="entry name" value="lambda repressor-like DNA-binding domains"/>
    <property type="match status" value="1"/>
</dbReference>
<evidence type="ECO:0000259" key="3">
    <source>
        <dbReference type="PROSITE" id="PS50943"/>
    </source>
</evidence>
<dbReference type="InterPro" id="IPR010982">
    <property type="entry name" value="Lambda_DNA-bd_dom_sf"/>
</dbReference>
<dbReference type="Pfam" id="PF13560">
    <property type="entry name" value="HTH_31"/>
    <property type="match status" value="1"/>
</dbReference>
<dbReference type="EMBL" id="CAJZAG010000005">
    <property type="protein sequence ID" value="CAG9173038.1"/>
    <property type="molecule type" value="Genomic_DNA"/>
</dbReference>
<dbReference type="SMART" id="SM00530">
    <property type="entry name" value="HTH_XRE"/>
    <property type="match status" value="1"/>
</dbReference>
<dbReference type="PANTHER" id="PTHR46797:SF1">
    <property type="entry name" value="METHYLPHOSPHONATE SYNTHASE"/>
    <property type="match status" value="1"/>
</dbReference>
<dbReference type="InterPro" id="IPR014710">
    <property type="entry name" value="RmlC-like_jellyroll"/>
</dbReference>
<dbReference type="InterPro" id="IPR050807">
    <property type="entry name" value="TransReg_Diox_bact_type"/>
</dbReference>
<keyword evidence="1" id="KW-0238">DNA-binding</keyword>
<accession>A0ABN7YHU5</accession>
<protein>
    <recommendedName>
        <fullName evidence="3">HTH cro/C1-type domain-containing protein</fullName>
    </recommendedName>
</protein>
<gene>
    <name evidence="4" type="ORF">LMG32289_02750</name>
</gene>
<dbReference type="SUPFAM" id="SSF47413">
    <property type="entry name" value="lambda repressor-like DNA-binding domains"/>
    <property type="match status" value="1"/>
</dbReference>
<proteinExistence type="predicted"/>
<dbReference type="SUPFAM" id="SSF51182">
    <property type="entry name" value="RmlC-like cupins"/>
    <property type="match status" value="1"/>
</dbReference>
<feature type="compositionally biased region" description="Basic residues" evidence="2">
    <location>
        <begin position="23"/>
        <end position="38"/>
    </location>
</feature>
<sequence>MPDFWQDARKAVNLRADQATRTVRMKPSRISGSKKKPSPARAATKASASTRASKSARLTKAIKSIEPTESAANEPSQDEASGSAHGALGQRLRRHRLDARMTLAEVAERSGFGKAYLSRIENGKKVPPIATLARIAAVLGVEPGALLAESAGPGTAVPAWRGVSVVKRDDHRPTVLGGTAFGYNYLSVTNAAHGQALQAFLFSFPEEIDKYVFFEHDGEELIHVLEGKLEWQIGMDKYVLEPGDTIHFDSRIPHRGRSLSGSTKALMVMYAPSTDKETLA</sequence>
<dbReference type="InterPro" id="IPR001387">
    <property type="entry name" value="Cro/C1-type_HTH"/>
</dbReference>
<feature type="compositionally biased region" description="Polar residues" evidence="2">
    <location>
        <begin position="70"/>
        <end position="80"/>
    </location>
</feature>
<evidence type="ECO:0000313" key="5">
    <source>
        <dbReference type="Proteomes" id="UP000706525"/>
    </source>
</evidence>
<keyword evidence="5" id="KW-1185">Reference proteome</keyword>
<evidence type="ECO:0000256" key="2">
    <source>
        <dbReference type="SAM" id="MobiDB-lite"/>
    </source>
</evidence>
<dbReference type="InterPro" id="IPR011051">
    <property type="entry name" value="RmlC_Cupin_sf"/>
</dbReference>